<evidence type="ECO:0000313" key="1">
    <source>
        <dbReference type="EMBL" id="APU45150.1"/>
    </source>
</evidence>
<gene>
    <name evidence="1" type="ORF">BUW47_01165</name>
</gene>
<sequence length="68" mass="7633">MKNELKVGSATYNLIRSTENLLADTNRLVAHPPLTKGEAIIEYQALVDQAERLVLKAKDLKHEVTGRF</sequence>
<dbReference type="Proteomes" id="UP000185427">
    <property type="component" value="Chromosome"/>
</dbReference>
<reference evidence="1 2" key="1">
    <citation type="submission" date="2016-12" db="EMBL/GenBank/DDBJ databases">
        <title>Complete Genome Sequence of Lactobacillus fermentum Strain SNUV175, a Probiotic for Treatment of Bacterial Vaginosis.</title>
        <authorList>
            <person name="Lee S."/>
            <person name="You H.J."/>
            <person name="Kwon B."/>
            <person name="Ko G."/>
        </authorList>
    </citation>
    <scope>NUCLEOTIDE SEQUENCE [LARGE SCALE GENOMIC DNA]</scope>
    <source>
        <strain evidence="1 2">SNUV175</strain>
    </source>
</reference>
<accession>A0A1L7GSW2</accession>
<protein>
    <submittedName>
        <fullName evidence="1">Uncharacterized protein</fullName>
    </submittedName>
</protein>
<name>A0A1L7GSW2_LIMFE</name>
<proteinExistence type="predicted"/>
<organism evidence="1 2">
    <name type="scientific">Limosilactobacillus fermentum</name>
    <name type="common">Lactobacillus fermentum</name>
    <dbReference type="NCBI Taxonomy" id="1613"/>
    <lineage>
        <taxon>Bacteria</taxon>
        <taxon>Bacillati</taxon>
        <taxon>Bacillota</taxon>
        <taxon>Bacilli</taxon>
        <taxon>Lactobacillales</taxon>
        <taxon>Lactobacillaceae</taxon>
        <taxon>Limosilactobacillus</taxon>
    </lineage>
</organism>
<dbReference type="EMBL" id="CP019030">
    <property type="protein sequence ID" value="APU45150.1"/>
    <property type="molecule type" value="Genomic_DNA"/>
</dbReference>
<evidence type="ECO:0000313" key="2">
    <source>
        <dbReference type="Proteomes" id="UP000185427"/>
    </source>
</evidence>
<dbReference type="AlphaFoldDB" id="A0A1L7GSW2"/>